<dbReference type="AlphaFoldDB" id="A0A939JLM0"/>
<accession>A0A939JLM0</accession>
<evidence type="ECO:0000313" key="2">
    <source>
        <dbReference type="Proteomes" id="UP000664781"/>
    </source>
</evidence>
<evidence type="ECO:0000313" key="1">
    <source>
        <dbReference type="EMBL" id="MBO0651433.1"/>
    </source>
</evidence>
<comment type="caution">
    <text evidence="1">The sequence shown here is derived from an EMBL/GenBank/DDBJ whole genome shotgun (WGS) entry which is preliminary data.</text>
</comment>
<dbReference type="Proteomes" id="UP000664781">
    <property type="component" value="Unassembled WGS sequence"/>
</dbReference>
<gene>
    <name evidence="1" type="ORF">J1792_01020</name>
</gene>
<organism evidence="1 2">
    <name type="scientific">Streptomyces triculaminicus</name>
    <dbReference type="NCBI Taxonomy" id="2816232"/>
    <lineage>
        <taxon>Bacteria</taxon>
        <taxon>Bacillati</taxon>
        <taxon>Actinomycetota</taxon>
        <taxon>Actinomycetes</taxon>
        <taxon>Kitasatosporales</taxon>
        <taxon>Streptomycetaceae</taxon>
        <taxon>Streptomyces</taxon>
    </lineage>
</organism>
<proteinExistence type="predicted"/>
<reference evidence="1" key="1">
    <citation type="submission" date="2021-03" db="EMBL/GenBank/DDBJ databases">
        <title>Streptomyces strains.</title>
        <authorList>
            <person name="Lund M.B."/>
            <person name="Toerring T."/>
        </authorList>
    </citation>
    <scope>NUCLEOTIDE SEQUENCE</scope>
    <source>
        <strain evidence="1">JCM 4242</strain>
    </source>
</reference>
<dbReference type="EMBL" id="JAFMOF010000001">
    <property type="protein sequence ID" value="MBO0651433.1"/>
    <property type="molecule type" value="Genomic_DNA"/>
</dbReference>
<keyword evidence="2" id="KW-1185">Reference proteome</keyword>
<protein>
    <submittedName>
        <fullName evidence="1">Uncharacterized protein</fullName>
    </submittedName>
</protein>
<sequence>MFGGDREFVGLDHGELRATTMSASARSVWPIHAHADLSDVSGTVDIAKGGLCRDDQIGVDGAHQAPVHLMGSSNGAGASCVAASFPPNASADQTLDRHPVRRLMRRAFSCIGAACPQPPAIRVAKP</sequence>
<name>A0A939JLM0_9ACTN</name>